<keyword evidence="9" id="KW-1185">Reference proteome</keyword>
<dbReference type="Gene3D" id="1.10.287.130">
    <property type="match status" value="1"/>
</dbReference>
<keyword evidence="5" id="KW-0902">Two-component regulatory system</keyword>
<dbReference type="AlphaFoldDB" id="M7MY31"/>
<proteinExistence type="predicted"/>
<dbReference type="Gene3D" id="3.30.565.10">
    <property type="entry name" value="Histidine kinase-like ATPase, C-terminal domain"/>
    <property type="match status" value="1"/>
</dbReference>
<dbReference type="Pfam" id="PF02518">
    <property type="entry name" value="HATPase_c"/>
    <property type="match status" value="1"/>
</dbReference>
<dbReference type="EC" id="2.7.13.3" evidence="2"/>
<keyword evidence="6" id="KW-0175">Coiled coil</keyword>
<dbReference type="CDD" id="cd00075">
    <property type="entry name" value="HATPase"/>
    <property type="match status" value="1"/>
</dbReference>
<dbReference type="SMART" id="SM00387">
    <property type="entry name" value="HATPase_c"/>
    <property type="match status" value="1"/>
</dbReference>
<dbReference type="eggNOG" id="COG2205">
    <property type="taxonomic scope" value="Bacteria"/>
</dbReference>
<dbReference type="InterPro" id="IPR036890">
    <property type="entry name" value="HATPase_C_sf"/>
</dbReference>
<dbReference type="PANTHER" id="PTHR43711:SF31">
    <property type="entry name" value="HISTIDINE KINASE"/>
    <property type="match status" value="1"/>
</dbReference>
<organism evidence="8 9">
    <name type="scientific">Cesiribacter andamanensis AMV16</name>
    <dbReference type="NCBI Taxonomy" id="1279009"/>
    <lineage>
        <taxon>Bacteria</taxon>
        <taxon>Pseudomonadati</taxon>
        <taxon>Bacteroidota</taxon>
        <taxon>Cytophagia</taxon>
        <taxon>Cytophagales</taxon>
        <taxon>Cesiribacteraceae</taxon>
        <taxon>Cesiribacter</taxon>
    </lineage>
</organism>
<dbReference type="InterPro" id="IPR036097">
    <property type="entry name" value="HisK_dim/P_sf"/>
</dbReference>
<evidence type="ECO:0000313" key="9">
    <source>
        <dbReference type="Proteomes" id="UP000011910"/>
    </source>
</evidence>
<dbReference type="InterPro" id="IPR004358">
    <property type="entry name" value="Sig_transdc_His_kin-like_C"/>
</dbReference>
<accession>M7MY31</accession>
<dbReference type="PRINTS" id="PR00344">
    <property type="entry name" value="BCTRLSENSOR"/>
</dbReference>
<dbReference type="SUPFAM" id="SSF47384">
    <property type="entry name" value="Homodimeric domain of signal transducing histidine kinase"/>
    <property type="match status" value="1"/>
</dbReference>
<dbReference type="InterPro" id="IPR050736">
    <property type="entry name" value="Sensor_HK_Regulatory"/>
</dbReference>
<dbReference type="Proteomes" id="UP000011910">
    <property type="component" value="Unassembled WGS sequence"/>
</dbReference>
<name>M7MY31_9BACT</name>
<dbReference type="SUPFAM" id="SSF55874">
    <property type="entry name" value="ATPase domain of HSP90 chaperone/DNA topoisomerase II/histidine kinase"/>
    <property type="match status" value="1"/>
</dbReference>
<feature type="coiled-coil region" evidence="6">
    <location>
        <begin position="15"/>
        <end position="73"/>
    </location>
</feature>
<dbReference type="InterPro" id="IPR003594">
    <property type="entry name" value="HATPase_dom"/>
</dbReference>
<gene>
    <name evidence="8" type="primary">arcB_5</name>
    <name evidence="8" type="ORF">ADICEAN_03523</name>
</gene>
<evidence type="ECO:0000256" key="1">
    <source>
        <dbReference type="ARBA" id="ARBA00000085"/>
    </source>
</evidence>
<evidence type="ECO:0000313" key="8">
    <source>
        <dbReference type="EMBL" id="EMR01343.1"/>
    </source>
</evidence>
<evidence type="ECO:0000259" key="7">
    <source>
        <dbReference type="PROSITE" id="PS50109"/>
    </source>
</evidence>
<keyword evidence="3 8" id="KW-0808">Transferase</keyword>
<evidence type="ECO:0000256" key="5">
    <source>
        <dbReference type="ARBA" id="ARBA00023012"/>
    </source>
</evidence>
<evidence type="ECO:0000256" key="4">
    <source>
        <dbReference type="ARBA" id="ARBA00022777"/>
    </source>
</evidence>
<protein>
    <recommendedName>
        <fullName evidence="2">histidine kinase</fullName>
        <ecNumber evidence="2">2.7.13.3</ecNumber>
    </recommendedName>
</protein>
<evidence type="ECO:0000256" key="2">
    <source>
        <dbReference type="ARBA" id="ARBA00012438"/>
    </source>
</evidence>
<sequence length="317" mass="36296">MLLLLILLVIIFRLYRKNREAQTELKRQYREIQEQQEEILVQSEELIESNSKLAYLNDELNRKNQEIELQSDKVLMANSSLEKEVNERTLQLNSAYRELETFFYRTSHDFRRPLTTFLGLVEVANHSVQDQQAISLFEKVRETTLALDKMLLKLQSIGSQELEAHARMNLHSLLASCEEKFAQELFAKGIRLHISCDDCLILVNHHLLLTILENLMENAITFSTPASPYIRLFAGLNDSGDVLQLQVEDNGQGIPPHIQPRIFDMYFRGSVNSLGNGLGLYIAKRAVEKLGGSIRCCSQLHKGSTFTVLIPHGQQEQ</sequence>
<comment type="caution">
    <text evidence="8">The sequence shown here is derived from an EMBL/GenBank/DDBJ whole genome shotgun (WGS) entry which is preliminary data.</text>
</comment>
<dbReference type="PANTHER" id="PTHR43711">
    <property type="entry name" value="TWO-COMPONENT HISTIDINE KINASE"/>
    <property type="match status" value="1"/>
</dbReference>
<feature type="domain" description="Histidine kinase" evidence="7">
    <location>
        <begin position="105"/>
        <end position="314"/>
    </location>
</feature>
<dbReference type="GO" id="GO:0000155">
    <property type="term" value="F:phosphorelay sensor kinase activity"/>
    <property type="evidence" value="ECO:0007669"/>
    <property type="project" value="InterPro"/>
</dbReference>
<reference evidence="8 9" key="1">
    <citation type="journal article" date="2013" name="Genome Announc.">
        <title>Draft Genome Sequence of Cesiribacter andamanensis Strain AMV16T, Isolated from a Soil Sample from a Mud Volcano in the Andaman Islands, India.</title>
        <authorList>
            <person name="Shivaji S."/>
            <person name="Ara S."/>
            <person name="Begum Z."/>
            <person name="Srinivas T.N."/>
            <person name="Singh A."/>
            <person name="Kumar Pinnaka A."/>
        </authorList>
    </citation>
    <scope>NUCLEOTIDE SEQUENCE [LARGE SCALE GENOMIC DNA]</scope>
    <source>
        <strain evidence="8 9">AMV16</strain>
    </source>
</reference>
<dbReference type="STRING" id="1279009.ADICEAN_03523"/>
<dbReference type="InterPro" id="IPR005467">
    <property type="entry name" value="His_kinase_dom"/>
</dbReference>
<evidence type="ECO:0000256" key="6">
    <source>
        <dbReference type="SAM" id="Coils"/>
    </source>
</evidence>
<dbReference type="EMBL" id="AODQ01000123">
    <property type="protein sequence ID" value="EMR01343.1"/>
    <property type="molecule type" value="Genomic_DNA"/>
</dbReference>
<evidence type="ECO:0000256" key="3">
    <source>
        <dbReference type="ARBA" id="ARBA00022679"/>
    </source>
</evidence>
<keyword evidence="4" id="KW-0418">Kinase</keyword>
<comment type="catalytic activity">
    <reaction evidence="1">
        <text>ATP + protein L-histidine = ADP + protein N-phospho-L-histidine.</text>
        <dbReference type="EC" id="2.7.13.3"/>
    </reaction>
</comment>
<dbReference type="PROSITE" id="PS50109">
    <property type="entry name" value="HIS_KIN"/>
    <property type="match status" value="1"/>
</dbReference>